<dbReference type="Proteomes" id="UP000325797">
    <property type="component" value="Chromosome"/>
</dbReference>
<proteinExistence type="predicted"/>
<organism evidence="1 2">
    <name type="scientific">Hypericibacter adhaerens</name>
    <dbReference type="NCBI Taxonomy" id="2602016"/>
    <lineage>
        <taxon>Bacteria</taxon>
        <taxon>Pseudomonadati</taxon>
        <taxon>Pseudomonadota</taxon>
        <taxon>Alphaproteobacteria</taxon>
        <taxon>Rhodospirillales</taxon>
        <taxon>Dongiaceae</taxon>
        <taxon>Hypericibacter</taxon>
    </lineage>
</organism>
<protein>
    <submittedName>
        <fullName evidence="1">Uncharacterized protein</fullName>
    </submittedName>
</protein>
<gene>
    <name evidence="1" type="ORF">FRZ61_26280</name>
</gene>
<evidence type="ECO:0000313" key="1">
    <source>
        <dbReference type="EMBL" id="QEX22696.1"/>
    </source>
</evidence>
<dbReference type="KEGG" id="hadh:FRZ61_26280"/>
<keyword evidence="2" id="KW-1185">Reference proteome</keyword>
<dbReference type="EMBL" id="CP042582">
    <property type="protein sequence ID" value="QEX22696.1"/>
    <property type="molecule type" value="Genomic_DNA"/>
</dbReference>
<accession>A0A5J6N6V9</accession>
<name>A0A5J6N6V9_9PROT</name>
<dbReference type="OrthoDB" id="7269818at2"/>
<reference evidence="1 2" key="1">
    <citation type="submission" date="2019-08" db="EMBL/GenBank/DDBJ databases">
        <title>Hyperibacter terrae gen. nov., sp. nov. and Hyperibacter viscosus sp. nov., two new members in the family Rhodospirillaceae isolated from the rhizosphere of Hypericum perforatum.</title>
        <authorList>
            <person name="Noviana Z."/>
        </authorList>
    </citation>
    <scope>NUCLEOTIDE SEQUENCE [LARGE SCALE GENOMIC DNA]</scope>
    <source>
        <strain evidence="1 2">R5959</strain>
    </source>
</reference>
<dbReference type="AlphaFoldDB" id="A0A5J6N6V9"/>
<dbReference type="RefSeq" id="WP_151118156.1">
    <property type="nucleotide sequence ID" value="NZ_CP042582.1"/>
</dbReference>
<sequence>MINPTARAVGIPWYRGEDYLTLRSRMVDAASLPPVFDQWLSVAEELEQRLRHEGHVVERIFIDHDAFLEWCRKKNCGWDADARARYVEEIVARRHFN</sequence>
<evidence type="ECO:0000313" key="2">
    <source>
        <dbReference type="Proteomes" id="UP000325797"/>
    </source>
</evidence>